<dbReference type="Pfam" id="PF00067">
    <property type="entry name" value="p450"/>
    <property type="match status" value="1"/>
</dbReference>
<dbReference type="InterPro" id="IPR036396">
    <property type="entry name" value="Cyt_P450_sf"/>
</dbReference>
<dbReference type="RefSeq" id="WP_344822691.1">
    <property type="nucleotide sequence ID" value="NZ_BAAAUV010000002.1"/>
</dbReference>
<dbReference type="PANTHER" id="PTHR24286">
    <property type="entry name" value="CYTOCHROME P450 26"/>
    <property type="match status" value="1"/>
</dbReference>
<evidence type="ECO:0000256" key="3">
    <source>
        <dbReference type="ARBA" id="ARBA00022617"/>
    </source>
</evidence>
<evidence type="ECO:0000256" key="2">
    <source>
        <dbReference type="ARBA" id="ARBA00010617"/>
    </source>
</evidence>
<accession>A0ABP6Q099</accession>
<name>A0ABP6Q099_9ACTN</name>
<keyword evidence="3 8" id="KW-0349">Heme</keyword>
<keyword evidence="5 8" id="KW-0560">Oxidoreductase</keyword>
<evidence type="ECO:0000256" key="6">
    <source>
        <dbReference type="ARBA" id="ARBA00023004"/>
    </source>
</evidence>
<reference evidence="10" key="1">
    <citation type="journal article" date="2019" name="Int. J. Syst. Evol. Microbiol.">
        <title>The Global Catalogue of Microorganisms (GCM) 10K type strain sequencing project: providing services to taxonomists for standard genome sequencing and annotation.</title>
        <authorList>
            <consortium name="The Broad Institute Genomics Platform"/>
            <consortium name="The Broad Institute Genome Sequencing Center for Infectious Disease"/>
            <person name="Wu L."/>
            <person name="Ma J."/>
        </authorList>
    </citation>
    <scope>NUCLEOTIDE SEQUENCE [LARGE SCALE GENOMIC DNA]</scope>
    <source>
        <strain evidence="10">JCM 9377</strain>
    </source>
</reference>
<organism evidence="9 10">
    <name type="scientific">Actinocorallia longicatena</name>
    <dbReference type="NCBI Taxonomy" id="111803"/>
    <lineage>
        <taxon>Bacteria</taxon>
        <taxon>Bacillati</taxon>
        <taxon>Actinomycetota</taxon>
        <taxon>Actinomycetes</taxon>
        <taxon>Streptosporangiales</taxon>
        <taxon>Thermomonosporaceae</taxon>
        <taxon>Actinocorallia</taxon>
    </lineage>
</organism>
<proteinExistence type="inferred from homology"/>
<dbReference type="InterPro" id="IPR002403">
    <property type="entry name" value="Cyt_P450_E_grp-IV"/>
</dbReference>
<dbReference type="PANTHER" id="PTHR24286:SF24">
    <property type="entry name" value="LANOSTEROL 14-ALPHA DEMETHYLASE"/>
    <property type="match status" value="1"/>
</dbReference>
<dbReference type="EMBL" id="BAAAUV010000002">
    <property type="protein sequence ID" value="GAA3198588.1"/>
    <property type="molecule type" value="Genomic_DNA"/>
</dbReference>
<dbReference type="CDD" id="cd11045">
    <property type="entry name" value="CYP136-like"/>
    <property type="match status" value="1"/>
</dbReference>
<dbReference type="SUPFAM" id="SSF48264">
    <property type="entry name" value="Cytochrome P450"/>
    <property type="match status" value="1"/>
</dbReference>
<dbReference type="PRINTS" id="PR00385">
    <property type="entry name" value="P450"/>
</dbReference>
<dbReference type="InterPro" id="IPR001128">
    <property type="entry name" value="Cyt_P450"/>
</dbReference>
<evidence type="ECO:0000313" key="9">
    <source>
        <dbReference type="EMBL" id="GAA3198588.1"/>
    </source>
</evidence>
<protein>
    <submittedName>
        <fullName evidence="9">Cytochrome P450</fullName>
    </submittedName>
</protein>
<keyword evidence="4 8" id="KW-0479">Metal-binding</keyword>
<evidence type="ECO:0000256" key="8">
    <source>
        <dbReference type="RuleBase" id="RU000461"/>
    </source>
</evidence>
<evidence type="ECO:0000256" key="4">
    <source>
        <dbReference type="ARBA" id="ARBA00022723"/>
    </source>
</evidence>
<evidence type="ECO:0000256" key="1">
    <source>
        <dbReference type="ARBA" id="ARBA00001971"/>
    </source>
</evidence>
<evidence type="ECO:0000256" key="7">
    <source>
        <dbReference type="ARBA" id="ARBA00023033"/>
    </source>
</evidence>
<sequence>MVMLAPAPEGLKPVPGDPGLPYLGYILQSLRDPMGTAAARREKHGDVSWSNFLGKKLVMLQGPEAVQTVLVNRDKAFANAPAWGFFIGPFFYRGIMLLDFEEHLHHRRIMQQAFTRDRLRSYMDSMAGTITEGLATWEPGRFRMLPAGKQLTLDLALDVFVGVQLEKKEADRLNKAFIDAVRAGLSLVRFPVPGLRWSRGLKARKHLEKFFYDHIAAKRRDGGEDLFAALCQAESDDGHRFTDEDVVNHMIFALMAAHDTTTITMTSMAYYLARNPEWQERCRAESLALGKDVLEYGDLDALVSLDLVMKEALRMCSPVPGLPRQAVKDTVVLGHHIPKGTLVNAATFTNHYLEEYWPEPERFDPERYARKEDRVHPYAWHPFGGGVHKCIGLHFAGMQIKAILHQVLTRYSWSVADDYVWPLDMSTLPVPKDGLPVQLERLK</sequence>
<evidence type="ECO:0000256" key="5">
    <source>
        <dbReference type="ARBA" id="ARBA00023002"/>
    </source>
</evidence>
<comment type="caution">
    <text evidence="9">The sequence shown here is derived from an EMBL/GenBank/DDBJ whole genome shotgun (WGS) entry which is preliminary data.</text>
</comment>
<comment type="similarity">
    <text evidence="2 8">Belongs to the cytochrome P450 family.</text>
</comment>
<dbReference type="Proteomes" id="UP001501237">
    <property type="component" value="Unassembled WGS sequence"/>
</dbReference>
<comment type="cofactor">
    <cofactor evidence="1">
        <name>heme</name>
        <dbReference type="ChEBI" id="CHEBI:30413"/>
    </cofactor>
</comment>
<evidence type="ECO:0000313" key="10">
    <source>
        <dbReference type="Proteomes" id="UP001501237"/>
    </source>
</evidence>
<keyword evidence="7 8" id="KW-0503">Monooxygenase</keyword>
<dbReference type="InterPro" id="IPR017972">
    <property type="entry name" value="Cyt_P450_CS"/>
</dbReference>
<dbReference type="PRINTS" id="PR00465">
    <property type="entry name" value="EP450IV"/>
</dbReference>
<keyword evidence="6 8" id="KW-0408">Iron</keyword>
<gene>
    <name evidence="9" type="ORF">GCM10010468_10410</name>
</gene>
<dbReference type="PROSITE" id="PS00086">
    <property type="entry name" value="CYTOCHROME_P450"/>
    <property type="match status" value="1"/>
</dbReference>
<keyword evidence="10" id="KW-1185">Reference proteome</keyword>
<dbReference type="Gene3D" id="1.10.630.10">
    <property type="entry name" value="Cytochrome P450"/>
    <property type="match status" value="1"/>
</dbReference>